<accession>A0AAJ1QXL3</accession>
<dbReference type="Pfam" id="PF12833">
    <property type="entry name" value="HTH_18"/>
    <property type="match status" value="1"/>
</dbReference>
<dbReference type="EMBL" id="JAUFQH010000010">
    <property type="protein sequence ID" value="MDN3620209.1"/>
    <property type="molecule type" value="Genomic_DNA"/>
</dbReference>
<protein>
    <submittedName>
        <fullName evidence="5">Helix-turn-helix domain-containing protein</fullName>
    </submittedName>
</protein>
<keyword evidence="3" id="KW-0804">Transcription</keyword>
<evidence type="ECO:0000259" key="4">
    <source>
        <dbReference type="PROSITE" id="PS01124"/>
    </source>
</evidence>
<dbReference type="PROSITE" id="PS01124">
    <property type="entry name" value="HTH_ARAC_FAMILY_2"/>
    <property type="match status" value="1"/>
</dbReference>
<keyword evidence="2" id="KW-0238">DNA-binding</keyword>
<evidence type="ECO:0000313" key="6">
    <source>
        <dbReference type="Proteomes" id="UP001228636"/>
    </source>
</evidence>
<dbReference type="GO" id="GO:0043565">
    <property type="term" value="F:sequence-specific DNA binding"/>
    <property type="evidence" value="ECO:0007669"/>
    <property type="project" value="InterPro"/>
</dbReference>
<proteinExistence type="predicted"/>
<organism evidence="5 6">
    <name type="scientific">Polaribacter sejongensis</name>
    <dbReference type="NCBI Taxonomy" id="985043"/>
    <lineage>
        <taxon>Bacteria</taxon>
        <taxon>Pseudomonadati</taxon>
        <taxon>Bacteroidota</taxon>
        <taxon>Flavobacteriia</taxon>
        <taxon>Flavobacteriales</taxon>
        <taxon>Flavobacteriaceae</taxon>
    </lineage>
</organism>
<gene>
    <name evidence="5" type="ORF">QWY81_12155</name>
</gene>
<dbReference type="PANTHER" id="PTHR43280:SF32">
    <property type="entry name" value="TRANSCRIPTIONAL REGULATORY PROTEIN"/>
    <property type="match status" value="1"/>
</dbReference>
<sequence length="317" mass="36412">MIIEIGIFDEPITRRNQLQEPFIKNYTINDVVKIIGDKPQLYTDLHVHMSKNNFDETPFLAPFRSGNYTFLLILKGSITLQLNLITHTLESSEMIVVKPQTVSQITEISKDLEIISVSFTVDFIFKILLKKAEFDAIDFLTANSYPKLKLLKEEKETSIVLSKLLAKNNNADALLLPFRNEIIMHSFGLLLYHYGAIFKREYPNLEAHLNRKQQLTLQFLTILNDHFKNERSVKFYADCMHLTPAHLSKVLKEVSDKTASQLIDDAVIMEAKLLLSNPLLSISEVANELKFSNLSFFGKYFKKNTGVSPSYFRKNTN</sequence>
<keyword evidence="1" id="KW-0805">Transcription regulation</keyword>
<comment type="caution">
    <text evidence="5">The sequence shown here is derived from an EMBL/GenBank/DDBJ whole genome shotgun (WGS) entry which is preliminary data.</text>
</comment>
<reference evidence="5 6" key="1">
    <citation type="journal article" date="2014" name="Int. J. Syst. Evol. Microbiol.">
        <title>Complete genome sequence of Corynebacterium casei LMG S-19264T (=DSM 44701T), isolated from a smear-ripened cheese.</title>
        <authorList>
            <consortium name="US DOE Joint Genome Institute (JGI-PGF)"/>
            <person name="Walter F."/>
            <person name="Albersmeier A."/>
            <person name="Kalinowski J."/>
            <person name="Ruckert C."/>
        </authorList>
    </citation>
    <scope>NUCLEOTIDE SEQUENCE [LARGE SCALE GENOMIC DNA]</scope>
    <source>
        <strain evidence="5 6">CECT 8670</strain>
    </source>
</reference>
<dbReference type="PANTHER" id="PTHR43280">
    <property type="entry name" value="ARAC-FAMILY TRANSCRIPTIONAL REGULATOR"/>
    <property type="match status" value="1"/>
</dbReference>
<dbReference type="Proteomes" id="UP001228636">
    <property type="component" value="Unassembled WGS sequence"/>
</dbReference>
<dbReference type="InterPro" id="IPR009057">
    <property type="entry name" value="Homeodomain-like_sf"/>
</dbReference>
<dbReference type="Gene3D" id="1.10.10.60">
    <property type="entry name" value="Homeodomain-like"/>
    <property type="match status" value="1"/>
</dbReference>
<evidence type="ECO:0000256" key="1">
    <source>
        <dbReference type="ARBA" id="ARBA00023015"/>
    </source>
</evidence>
<evidence type="ECO:0000256" key="3">
    <source>
        <dbReference type="ARBA" id="ARBA00023163"/>
    </source>
</evidence>
<dbReference type="InterPro" id="IPR018060">
    <property type="entry name" value="HTH_AraC"/>
</dbReference>
<evidence type="ECO:0000256" key="2">
    <source>
        <dbReference type="ARBA" id="ARBA00023125"/>
    </source>
</evidence>
<dbReference type="RefSeq" id="WP_261973311.1">
    <property type="nucleotide sequence ID" value="NZ_CP103460.1"/>
</dbReference>
<dbReference type="GO" id="GO:0003700">
    <property type="term" value="F:DNA-binding transcription factor activity"/>
    <property type="evidence" value="ECO:0007669"/>
    <property type="project" value="InterPro"/>
</dbReference>
<feature type="domain" description="HTH araC/xylS-type" evidence="4">
    <location>
        <begin position="217"/>
        <end position="315"/>
    </location>
</feature>
<name>A0AAJ1QXL3_9FLAO</name>
<evidence type="ECO:0000313" key="5">
    <source>
        <dbReference type="EMBL" id="MDN3620209.1"/>
    </source>
</evidence>
<dbReference type="AlphaFoldDB" id="A0AAJ1QXL3"/>
<dbReference type="SMART" id="SM00342">
    <property type="entry name" value="HTH_ARAC"/>
    <property type="match status" value="1"/>
</dbReference>
<dbReference type="SUPFAM" id="SSF46689">
    <property type="entry name" value="Homeodomain-like"/>
    <property type="match status" value="1"/>
</dbReference>